<dbReference type="GO" id="GO:0006865">
    <property type="term" value="P:amino acid transport"/>
    <property type="evidence" value="ECO:0007669"/>
    <property type="project" value="UniProtKB-KW"/>
</dbReference>
<dbReference type="EMBL" id="JAJSOW010000100">
    <property type="protein sequence ID" value="KAI9184693.1"/>
    <property type="molecule type" value="Genomic_DNA"/>
</dbReference>
<keyword evidence="10" id="KW-1185">Reference proteome</keyword>
<evidence type="ECO:0000256" key="4">
    <source>
        <dbReference type="ARBA" id="ARBA00022970"/>
    </source>
</evidence>
<keyword evidence="4" id="KW-0029">Amino-acid transport</keyword>
<feature type="transmembrane region" description="Helical" evidence="7">
    <location>
        <begin position="49"/>
        <end position="68"/>
    </location>
</feature>
<sequence>MVSIPSTWGHSFCISIWYHSFRNTCMASKIYDTLKSPPPENKTMKKASMAAIFITTFFYLCWGCFGYAAFGSLAPGNLLTGFVFYKPYWLIDFANACIVLHLVGAYQLGWTAGPFDIVFFAAITLTSSFLLCNCYKTSDPEHGPGRNWSYSEAVAMSLGEKEPKSLCNICI</sequence>
<dbReference type="GO" id="GO:0016020">
    <property type="term" value="C:membrane"/>
    <property type="evidence" value="ECO:0007669"/>
    <property type="project" value="UniProtKB-SubCell"/>
</dbReference>
<dbReference type="Proteomes" id="UP001064489">
    <property type="component" value="Chromosome 3"/>
</dbReference>
<keyword evidence="3 7" id="KW-0812">Transmembrane</keyword>
<organism evidence="9 10">
    <name type="scientific">Acer negundo</name>
    <name type="common">Box elder</name>
    <dbReference type="NCBI Taxonomy" id="4023"/>
    <lineage>
        <taxon>Eukaryota</taxon>
        <taxon>Viridiplantae</taxon>
        <taxon>Streptophyta</taxon>
        <taxon>Embryophyta</taxon>
        <taxon>Tracheophyta</taxon>
        <taxon>Spermatophyta</taxon>
        <taxon>Magnoliopsida</taxon>
        <taxon>eudicotyledons</taxon>
        <taxon>Gunneridae</taxon>
        <taxon>Pentapetalae</taxon>
        <taxon>rosids</taxon>
        <taxon>malvids</taxon>
        <taxon>Sapindales</taxon>
        <taxon>Sapindaceae</taxon>
        <taxon>Hippocastanoideae</taxon>
        <taxon>Acereae</taxon>
        <taxon>Acer</taxon>
    </lineage>
</organism>
<proteinExistence type="predicted"/>
<dbReference type="InterPro" id="IPR013057">
    <property type="entry name" value="AA_transpt_TM"/>
</dbReference>
<evidence type="ECO:0000313" key="9">
    <source>
        <dbReference type="EMBL" id="KAI9184693.1"/>
    </source>
</evidence>
<gene>
    <name evidence="9" type="ORF">LWI28_000013</name>
</gene>
<protein>
    <recommendedName>
        <fullName evidence="8">Amino acid transporter transmembrane domain-containing protein</fullName>
    </recommendedName>
</protein>
<evidence type="ECO:0000259" key="8">
    <source>
        <dbReference type="Pfam" id="PF01490"/>
    </source>
</evidence>
<evidence type="ECO:0000256" key="6">
    <source>
        <dbReference type="ARBA" id="ARBA00023136"/>
    </source>
</evidence>
<keyword evidence="6 7" id="KW-0472">Membrane</keyword>
<dbReference type="PANTHER" id="PTHR48017">
    <property type="entry name" value="OS05G0424000 PROTEIN-RELATED"/>
    <property type="match status" value="1"/>
</dbReference>
<dbReference type="Pfam" id="PF01490">
    <property type="entry name" value="Aa_trans"/>
    <property type="match status" value="1"/>
</dbReference>
<reference evidence="9" key="2">
    <citation type="submission" date="2023-02" db="EMBL/GenBank/DDBJ databases">
        <authorList>
            <person name="Swenson N.G."/>
            <person name="Wegrzyn J.L."/>
            <person name="Mcevoy S.L."/>
        </authorList>
    </citation>
    <scope>NUCLEOTIDE SEQUENCE</scope>
    <source>
        <strain evidence="9">91603</strain>
        <tissue evidence="9">Leaf</tissue>
    </source>
</reference>
<comment type="subcellular location">
    <subcellularLocation>
        <location evidence="1">Membrane</location>
    </subcellularLocation>
</comment>
<evidence type="ECO:0000256" key="5">
    <source>
        <dbReference type="ARBA" id="ARBA00022989"/>
    </source>
</evidence>
<evidence type="ECO:0000256" key="3">
    <source>
        <dbReference type="ARBA" id="ARBA00022692"/>
    </source>
</evidence>
<evidence type="ECO:0000313" key="10">
    <source>
        <dbReference type="Proteomes" id="UP001064489"/>
    </source>
</evidence>
<feature type="transmembrane region" description="Helical" evidence="7">
    <location>
        <begin position="88"/>
        <end position="106"/>
    </location>
</feature>
<reference evidence="9" key="1">
    <citation type="journal article" date="2022" name="Plant J.">
        <title>Strategies of tolerance reflected in two North American maple genomes.</title>
        <authorList>
            <person name="McEvoy S.L."/>
            <person name="Sezen U.U."/>
            <person name="Trouern-Trend A."/>
            <person name="McMahon S.M."/>
            <person name="Schaberg P.G."/>
            <person name="Yang J."/>
            <person name="Wegrzyn J.L."/>
            <person name="Swenson N.G."/>
        </authorList>
    </citation>
    <scope>NUCLEOTIDE SEQUENCE</scope>
    <source>
        <strain evidence="9">91603</strain>
    </source>
</reference>
<keyword evidence="5 7" id="KW-1133">Transmembrane helix</keyword>
<evidence type="ECO:0000256" key="1">
    <source>
        <dbReference type="ARBA" id="ARBA00004370"/>
    </source>
</evidence>
<dbReference type="AlphaFoldDB" id="A0AAD5J310"/>
<evidence type="ECO:0000256" key="2">
    <source>
        <dbReference type="ARBA" id="ARBA00022448"/>
    </source>
</evidence>
<accession>A0AAD5J310</accession>
<keyword evidence="2" id="KW-0813">Transport</keyword>
<name>A0AAD5J310_ACENE</name>
<feature type="domain" description="Amino acid transporter transmembrane" evidence="8">
    <location>
        <begin position="8"/>
        <end position="108"/>
    </location>
</feature>
<comment type="caution">
    <text evidence="9">The sequence shown here is derived from an EMBL/GenBank/DDBJ whole genome shotgun (WGS) entry which is preliminary data.</text>
</comment>
<evidence type="ECO:0000256" key="7">
    <source>
        <dbReference type="SAM" id="Phobius"/>
    </source>
</evidence>